<evidence type="ECO:0000313" key="3">
    <source>
        <dbReference type="EMBL" id="MST62537.1"/>
    </source>
</evidence>
<reference evidence="3 4" key="1">
    <citation type="submission" date="2019-08" db="EMBL/GenBank/DDBJ databases">
        <title>In-depth cultivation of the pig gut microbiome towards novel bacterial diversity and tailored functional studies.</title>
        <authorList>
            <person name="Wylensek D."/>
            <person name="Hitch T.C.A."/>
            <person name="Clavel T."/>
        </authorList>
    </citation>
    <scope>NUCLEOTIDE SEQUENCE [LARGE SCALE GENOMIC DNA]</scope>
    <source>
        <strain evidence="3 4">WCA-SAB-591-4A-A</strain>
    </source>
</reference>
<keyword evidence="4" id="KW-1185">Reference proteome</keyword>
<evidence type="ECO:0000259" key="2">
    <source>
        <dbReference type="PROSITE" id="PS51352"/>
    </source>
</evidence>
<dbReference type="InterPro" id="IPR013766">
    <property type="entry name" value="Thioredoxin_domain"/>
</dbReference>
<dbReference type="CDD" id="cd02966">
    <property type="entry name" value="TlpA_like_family"/>
    <property type="match status" value="1"/>
</dbReference>
<dbReference type="GO" id="GO:0016491">
    <property type="term" value="F:oxidoreductase activity"/>
    <property type="evidence" value="ECO:0007669"/>
    <property type="project" value="InterPro"/>
</dbReference>
<feature type="compositionally biased region" description="Basic and acidic residues" evidence="1">
    <location>
        <begin position="43"/>
        <end position="90"/>
    </location>
</feature>
<dbReference type="InterPro" id="IPR036249">
    <property type="entry name" value="Thioredoxin-like_sf"/>
</dbReference>
<dbReference type="Pfam" id="PF08534">
    <property type="entry name" value="Redoxin"/>
    <property type="match status" value="1"/>
</dbReference>
<dbReference type="InterPro" id="IPR050553">
    <property type="entry name" value="Thioredoxin_ResA/DsbE_sf"/>
</dbReference>
<comment type="caution">
    <text evidence="3">The sequence shown here is derived from an EMBL/GenBank/DDBJ whole genome shotgun (WGS) entry which is preliminary data.</text>
</comment>
<sequence length="245" mass="27736">MKLMEKKNLKKVAIAMACVAVLSGCTAKSETKGGTDANSSSTKNEKMMDKDDKKMMDKDDKKMMDKDDKKMMDKDDKKMMDKDDKKMMDKDDKKMMDKDDKKMMNDKKKVDFKLKDLNGKEVKLSDYKGKKVYVKLWASWCSICTSSLPNLDKLAAKNNGFEIVSVVAPGYLNERNEKDFKSWYNGLGLKNIKTLMDTNGENFVKSLGIKGYPDSIFIGSDGSLANFHAGHMDDSKIIETMNSIK</sequence>
<organism evidence="3 4">
    <name type="scientific">Peptostreptococcus porci</name>
    <dbReference type="NCBI Taxonomy" id="2652282"/>
    <lineage>
        <taxon>Bacteria</taxon>
        <taxon>Bacillati</taxon>
        <taxon>Bacillota</taxon>
        <taxon>Clostridia</taxon>
        <taxon>Peptostreptococcales</taxon>
        <taxon>Peptostreptococcaceae</taxon>
        <taxon>Peptostreptococcus</taxon>
    </lineage>
</organism>
<accession>A0A6N7XGQ3</accession>
<evidence type="ECO:0000256" key="1">
    <source>
        <dbReference type="SAM" id="MobiDB-lite"/>
    </source>
</evidence>
<dbReference type="PANTHER" id="PTHR42852">
    <property type="entry name" value="THIOL:DISULFIDE INTERCHANGE PROTEIN DSBE"/>
    <property type="match status" value="1"/>
</dbReference>
<protein>
    <submittedName>
        <fullName evidence="3">Redoxin family protein</fullName>
    </submittedName>
</protein>
<dbReference type="PANTHER" id="PTHR42852:SF16">
    <property type="entry name" value="THIOL:DISULFIDE INTERCHANGE PROTEIN TLPA"/>
    <property type="match status" value="1"/>
</dbReference>
<dbReference type="InterPro" id="IPR013740">
    <property type="entry name" value="Redoxin"/>
</dbReference>
<evidence type="ECO:0000313" key="4">
    <source>
        <dbReference type="Proteomes" id="UP000440713"/>
    </source>
</evidence>
<proteinExistence type="predicted"/>
<dbReference type="Gene3D" id="3.40.30.10">
    <property type="entry name" value="Glutaredoxin"/>
    <property type="match status" value="1"/>
</dbReference>
<gene>
    <name evidence="3" type="ORF">FYJ71_06110</name>
</gene>
<dbReference type="SUPFAM" id="SSF52833">
    <property type="entry name" value="Thioredoxin-like"/>
    <property type="match status" value="1"/>
</dbReference>
<feature type="region of interest" description="Disordered" evidence="1">
    <location>
        <begin position="27"/>
        <end position="90"/>
    </location>
</feature>
<dbReference type="AlphaFoldDB" id="A0A6N7XGQ3"/>
<dbReference type="EMBL" id="VUNE01000003">
    <property type="protein sequence ID" value="MST62537.1"/>
    <property type="molecule type" value="Genomic_DNA"/>
</dbReference>
<dbReference type="Proteomes" id="UP000440713">
    <property type="component" value="Unassembled WGS sequence"/>
</dbReference>
<name>A0A6N7XGQ3_9FIRM</name>
<feature type="domain" description="Thioredoxin" evidence="2">
    <location>
        <begin position="103"/>
        <end position="245"/>
    </location>
</feature>
<dbReference type="RefSeq" id="WP_154537929.1">
    <property type="nucleotide sequence ID" value="NZ_VUNE01000003.1"/>
</dbReference>
<dbReference type="PROSITE" id="PS51352">
    <property type="entry name" value="THIOREDOXIN_2"/>
    <property type="match status" value="1"/>
</dbReference>
<dbReference type="PROSITE" id="PS51257">
    <property type="entry name" value="PROKAR_LIPOPROTEIN"/>
    <property type="match status" value="1"/>
</dbReference>